<dbReference type="Pfam" id="PF00271">
    <property type="entry name" value="Helicase_C"/>
    <property type="match status" value="1"/>
</dbReference>
<organism evidence="6 7">
    <name type="scientific">Novosphingobium umbonatum</name>
    <dbReference type="NCBI Taxonomy" id="1908524"/>
    <lineage>
        <taxon>Bacteria</taxon>
        <taxon>Pseudomonadati</taxon>
        <taxon>Pseudomonadota</taxon>
        <taxon>Alphaproteobacteria</taxon>
        <taxon>Sphingomonadales</taxon>
        <taxon>Sphingomonadaceae</taxon>
        <taxon>Novosphingobium</taxon>
    </lineage>
</organism>
<dbReference type="SUPFAM" id="SSF52540">
    <property type="entry name" value="P-loop containing nucleoside triphosphate hydrolases"/>
    <property type="match status" value="2"/>
</dbReference>
<dbReference type="InterPro" id="IPR001650">
    <property type="entry name" value="Helicase_C-like"/>
</dbReference>
<proteinExistence type="predicted"/>
<dbReference type="SMART" id="SM00487">
    <property type="entry name" value="DEXDc"/>
    <property type="match status" value="1"/>
</dbReference>
<dbReference type="InterPro" id="IPR011545">
    <property type="entry name" value="DEAD/DEAH_box_helicase_dom"/>
</dbReference>
<dbReference type="GO" id="GO:0003676">
    <property type="term" value="F:nucleic acid binding"/>
    <property type="evidence" value="ECO:0007669"/>
    <property type="project" value="InterPro"/>
</dbReference>
<accession>A0A437N5T2</accession>
<dbReference type="EMBL" id="SACO01000005">
    <property type="protein sequence ID" value="RVU05288.1"/>
    <property type="molecule type" value="Genomic_DNA"/>
</dbReference>
<keyword evidence="1" id="KW-0547">Nucleotide-binding</keyword>
<dbReference type="InterPro" id="IPR014001">
    <property type="entry name" value="Helicase_ATP-bd"/>
</dbReference>
<dbReference type="InterPro" id="IPR018973">
    <property type="entry name" value="MZB"/>
</dbReference>
<dbReference type="GO" id="GO:0006289">
    <property type="term" value="P:nucleotide-excision repair"/>
    <property type="evidence" value="ECO:0007669"/>
    <property type="project" value="TreeGrafter"/>
</dbReference>
<feature type="domain" description="Helicase ATP-binding" evidence="4">
    <location>
        <begin position="125"/>
        <end position="332"/>
    </location>
</feature>
<evidence type="ECO:0000256" key="3">
    <source>
        <dbReference type="SAM" id="MobiDB-lite"/>
    </source>
</evidence>
<evidence type="ECO:0000259" key="4">
    <source>
        <dbReference type="PROSITE" id="PS51192"/>
    </source>
</evidence>
<evidence type="ECO:0000259" key="5">
    <source>
        <dbReference type="PROSITE" id="PS51194"/>
    </source>
</evidence>
<dbReference type="Pfam" id="PF00270">
    <property type="entry name" value="DEAD"/>
    <property type="match status" value="1"/>
</dbReference>
<keyword evidence="7" id="KW-1185">Reference proteome</keyword>
<dbReference type="Gene3D" id="3.40.50.300">
    <property type="entry name" value="P-loop containing nucleotide triphosphate hydrolases"/>
    <property type="match status" value="2"/>
</dbReference>
<evidence type="ECO:0000313" key="6">
    <source>
        <dbReference type="EMBL" id="RVU05288.1"/>
    </source>
</evidence>
<feature type="region of interest" description="Disordered" evidence="3">
    <location>
        <begin position="476"/>
        <end position="518"/>
    </location>
</feature>
<evidence type="ECO:0000256" key="1">
    <source>
        <dbReference type="ARBA" id="ARBA00022741"/>
    </source>
</evidence>
<dbReference type="PANTHER" id="PTHR47957">
    <property type="entry name" value="ATP-DEPENDENT HELICASE HRQ1"/>
    <property type="match status" value="1"/>
</dbReference>
<keyword evidence="2" id="KW-0067">ATP-binding</keyword>
<evidence type="ECO:0000313" key="7">
    <source>
        <dbReference type="Proteomes" id="UP000282837"/>
    </source>
</evidence>
<gene>
    <name evidence="6" type="ORF">EOE18_08175</name>
</gene>
<dbReference type="PROSITE" id="PS51192">
    <property type="entry name" value="HELICASE_ATP_BIND_1"/>
    <property type="match status" value="1"/>
</dbReference>
<dbReference type="GO" id="GO:0036297">
    <property type="term" value="P:interstrand cross-link repair"/>
    <property type="evidence" value="ECO:0007669"/>
    <property type="project" value="TreeGrafter"/>
</dbReference>
<sequence>MATPLRSSRMTADDVSQPTRLSPMDVHRRLQAGLAEAVVSRAGIRHEDLNAFLRQNLAGTDPFKGALLSEQLFQAAPGYVSSGKRPDELTSLLHPRTIYAITKTPDAELRFDYPAYAHQLRTWELLGNADPQSVLVSSGTGSGKTECFLVPLLDDLVRASEAEGQLTGVRALMLYPLNALIASQEKRLTAWTKPLTGDVRFALYNGLMGTARKSNRDKAEHEVPHQVLYRETLRANPPPILVTNQTMLEYMTIRREDRKILDASRGKLRWIVIDEAHSYIGSAAAELSLLLRRVINAFDVTPDQVRFVATSATIGSADDADAVASLQRFLSDIAGVPLERTHVVIGKPQPVDLSKVLTASDDPAARVVAEMLEKKPQTISSLSSVTTSAEKILLDLSAHNAKEIRPVLPMRAHSFTRAIPGLWTCINPGCTGGTRPDGWPFGPVLFDQKDSCPHCQSLVFEIQSCPDCGEPFLPADDLGDRVLPRRSDQDTDEFRENSYRDRDHDEDEEEERQPEGIGHPRLIAINAQSQSTPVGFDVLSGELTDDTSQFSLTQLNEGRCPACLSNKRHGRPAMLSFRFGTPFLTQNAAPILLEGVSPHQAEHALPFDGRQLISFSDSRQGTARFAANIETNGERGFVRGFIYHAVQKAAQGSDLPEERRQELIQKRAKLASLVDEMPSFKDDIAKIDAELSGGGAAGIAWKELVSALASEPTIGMMAKVWDLDRSERYHDNREALARFILLRELARRPRNANAMETLGLARLRFPDIERIGKEKLPEAVAAKGYSIEDWRDFLYFMVDYLRSYFALDVDDGDARWMPGRARPRNVIGPDQPPGSKRDILWPSVNTKGGQPTAVLILATALGLDISDPRDRHKINQLLRTAWEQMGPLLSGVGGTFSLRLEKNAEIEAVTKTWQCPLTRRVLPRLVFGRSPNLVTTGTGRFDGKVVAEIEFPKLPHTRPLNSDAKQSLTDWLADDEQVRSLRGLHLWTHLHDQAALATPYLRAEEHSAQQPPHRLRDFEEQFKQGDINLLACSTTMEMGVDIGSIEAVLMTNVPPSIANYNQRAGRAGRRGQGFSTSLTIARNTPLDLETFADPASYLGRKLASPRVSLDSDRIAQRHANAYLLAQWFREVDGEFARTKTGDFFGCRADLRPFEALPPVDAFCEWVRLPTTAANTDAGLKRLLKGTGLEFDTAIREHTAAMFEQEAANFRRTWERLKDDADALDGPAKKAIEFQARRLCKEFLLKELANRSLIPGSGFPTAVVPFDTLCAETQKAQERHRSDEEGARDRRYECPTRNADIAIREYAPGAEVVVDGLVWKSAGVTLNWLSPIDSGQREPQNLRWAWWCDQCGGAGSDHQMPERCNHCGDPNVKTEQFLEPAGFRVDWNAQPHADTDQAVYIEPKSPKVSVGDALWQPLLQPTSGRIRASHDGYIYHHSRGPNDKGYEICLECGRAGEAGTDALKDHRPLTSRDKKAIDRCPGNDQGYAITRALALGHEVLTDVVEVQLPGLESDGAAWALGAALRESLARWLGIEPRELGISVAARDGQLGRKTPSVYLFDEASGGAGYAPRLLDDIYHVFERASHVLDCPKECEMGCSACVLAPDLYKQQGRLDRNAALIAVRAFLETNAELPEEDRAVADAKAVNDAANTILLRARSGDSVTVFLPDAFDLAELSSIKMRTFFSSASARGMPMTLVLSRKSFDSLAEVERRFLRDTAVRNDFRLARGEAAGGRFGNHRIAELVSQDGAKGFFSRDENAAQPGERWGVGETHAVVAGNVNPPTPFTLIVADDLERQVAPGDKVEVMLGFGQCPVGQFGKRFGAKLKQQMEAAGIWHPGQLVRISYSDRYLNAPLPMLLFLRTCEALAAELKAGDTVEVDVAVQPLKKDRVPYRIFNDWDHEGDREDVAQFLGEKLGLDVALEVTETAIHGRKLELEYADGSKAIILLDQGFGYWRIVGNPPRHDFRGPPSVQASELFRSNAAVSGSGESYLAITKFR</sequence>
<evidence type="ECO:0000256" key="2">
    <source>
        <dbReference type="ARBA" id="ARBA00022840"/>
    </source>
</evidence>
<comment type="caution">
    <text evidence="6">The sequence shown here is derived from an EMBL/GenBank/DDBJ whole genome shotgun (WGS) entry which is preliminary data.</text>
</comment>
<feature type="domain" description="Helicase C-terminal" evidence="5">
    <location>
        <begin position="967"/>
        <end position="1113"/>
    </location>
</feature>
<dbReference type="PANTHER" id="PTHR47957:SF3">
    <property type="entry name" value="ATP-DEPENDENT HELICASE HRQ1"/>
    <property type="match status" value="1"/>
</dbReference>
<protein>
    <submittedName>
        <fullName evidence="6">DEAD/DEAH box helicase</fullName>
    </submittedName>
</protein>
<dbReference type="SMART" id="SM00490">
    <property type="entry name" value="HELICc"/>
    <property type="match status" value="1"/>
</dbReference>
<dbReference type="InterPro" id="IPR027417">
    <property type="entry name" value="P-loop_NTPase"/>
</dbReference>
<dbReference type="Pfam" id="PF09369">
    <property type="entry name" value="MZB"/>
    <property type="match status" value="1"/>
</dbReference>
<feature type="region of interest" description="Disordered" evidence="3">
    <location>
        <begin position="1"/>
        <end position="20"/>
    </location>
</feature>
<keyword evidence="6" id="KW-0347">Helicase</keyword>
<dbReference type="Proteomes" id="UP000282837">
    <property type="component" value="Unassembled WGS sequence"/>
</dbReference>
<name>A0A437N5T2_9SPHN</name>
<feature type="compositionally biased region" description="Basic and acidic residues" evidence="3">
    <location>
        <begin position="478"/>
        <end position="503"/>
    </location>
</feature>
<reference evidence="6 7" key="1">
    <citation type="submission" date="2019-01" db="EMBL/GenBank/DDBJ databases">
        <authorList>
            <person name="Chen W.-M."/>
        </authorList>
    </citation>
    <scope>NUCLEOTIDE SEQUENCE [LARGE SCALE GENOMIC DNA]</scope>
    <source>
        <strain evidence="6 7">FSY-9</strain>
    </source>
</reference>
<dbReference type="PROSITE" id="PS51194">
    <property type="entry name" value="HELICASE_CTER"/>
    <property type="match status" value="1"/>
</dbReference>
<dbReference type="GO" id="GO:0043138">
    <property type="term" value="F:3'-5' DNA helicase activity"/>
    <property type="evidence" value="ECO:0007669"/>
    <property type="project" value="TreeGrafter"/>
</dbReference>
<dbReference type="GO" id="GO:0005524">
    <property type="term" value="F:ATP binding"/>
    <property type="evidence" value="ECO:0007669"/>
    <property type="project" value="UniProtKB-KW"/>
</dbReference>
<keyword evidence="6" id="KW-0378">Hydrolase</keyword>
<dbReference type="OrthoDB" id="9815222at2"/>